<feature type="compositionally biased region" description="Low complexity" evidence="1">
    <location>
        <begin position="346"/>
        <end position="356"/>
    </location>
</feature>
<protein>
    <submittedName>
        <fullName evidence="3">Uncharacterized protein</fullName>
    </submittedName>
</protein>
<feature type="compositionally biased region" description="Low complexity" evidence="1">
    <location>
        <begin position="329"/>
        <end position="339"/>
    </location>
</feature>
<feature type="region of interest" description="Disordered" evidence="1">
    <location>
        <begin position="150"/>
        <end position="185"/>
    </location>
</feature>
<dbReference type="AlphaFoldDB" id="A0A3B0Z212"/>
<proteinExistence type="predicted"/>
<feature type="compositionally biased region" description="Basic and acidic residues" evidence="1">
    <location>
        <begin position="207"/>
        <end position="217"/>
    </location>
</feature>
<feature type="region of interest" description="Disordered" evidence="1">
    <location>
        <begin position="205"/>
        <end position="233"/>
    </location>
</feature>
<organism evidence="3">
    <name type="scientific">hydrothermal vent metagenome</name>
    <dbReference type="NCBI Taxonomy" id="652676"/>
    <lineage>
        <taxon>unclassified sequences</taxon>
        <taxon>metagenomes</taxon>
        <taxon>ecological metagenomes</taxon>
    </lineage>
</organism>
<keyword evidence="2" id="KW-0812">Transmembrane</keyword>
<evidence type="ECO:0000256" key="2">
    <source>
        <dbReference type="SAM" id="Phobius"/>
    </source>
</evidence>
<gene>
    <name evidence="3" type="ORF">MNBD_GAMMA13-1249</name>
</gene>
<feature type="compositionally biased region" description="Pro residues" evidence="1">
    <location>
        <begin position="73"/>
        <end position="101"/>
    </location>
</feature>
<accession>A0A3B0Z212</accession>
<feature type="region of interest" description="Disordered" evidence="1">
    <location>
        <begin position="249"/>
        <end position="376"/>
    </location>
</feature>
<evidence type="ECO:0000313" key="3">
    <source>
        <dbReference type="EMBL" id="VAW83000.1"/>
    </source>
</evidence>
<feature type="compositionally biased region" description="Low complexity" evidence="1">
    <location>
        <begin position="295"/>
        <end position="305"/>
    </location>
</feature>
<feature type="compositionally biased region" description="Low complexity" evidence="1">
    <location>
        <begin position="312"/>
        <end position="322"/>
    </location>
</feature>
<evidence type="ECO:0000256" key="1">
    <source>
        <dbReference type="SAM" id="MobiDB-lite"/>
    </source>
</evidence>
<sequence>MADSTTIGSDKMMGNQRRAFDKPPSASTRSSFNPLHPSMELPPEQLIRLLGLESKKIRKPKRTHEAPVRKKAAPPPPVASLPSEPEPAETPPEIIPKPPVRPTHRQREYERVKAQDSPEQRRGLLMPALAIGLIGGIAASAYLFWPQSGSDVATQPPAPVASKVNRTPVKKSPKKTTPAAAVKARPAVVVKDDPAWQATINAQAKRLQTEAKQRLDQRLGQAPSAPTAGAVVPQADVITPAPLAPATVVTEPAAVTTEPTISDLQTPEPPSAVEPSNRPSDAAIAAPVEEPPATAPEDAAIAAPTEEPPATAPEDAAIAAPAGEPPATAPEDAAIAAPAGEPPATAPEDAAIAAPAEEPPATTPETTPQGNVSELF</sequence>
<feature type="compositionally biased region" description="Low complexity" evidence="1">
    <location>
        <begin position="249"/>
        <end position="260"/>
    </location>
</feature>
<name>A0A3B0Z212_9ZZZZ</name>
<dbReference type="EMBL" id="UOFK01000339">
    <property type="protein sequence ID" value="VAW83000.1"/>
    <property type="molecule type" value="Genomic_DNA"/>
</dbReference>
<feature type="compositionally biased region" description="Low complexity" evidence="1">
    <location>
        <begin position="175"/>
        <end position="185"/>
    </location>
</feature>
<feature type="transmembrane region" description="Helical" evidence="2">
    <location>
        <begin position="123"/>
        <end position="145"/>
    </location>
</feature>
<keyword evidence="2" id="KW-0472">Membrane</keyword>
<reference evidence="3" key="1">
    <citation type="submission" date="2018-06" db="EMBL/GenBank/DDBJ databases">
        <authorList>
            <person name="Zhirakovskaya E."/>
        </authorList>
    </citation>
    <scope>NUCLEOTIDE SEQUENCE</scope>
</reference>
<feature type="region of interest" description="Disordered" evidence="1">
    <location>
        <begin position="1"/>
        <end position="119"/>
    </location>
</feature>
<keyword evidence="2" id="KW-1133">Transmembrane helix</keyword>
<feature type="compositionally biased region" description="Basic and acidic residues" evidence="1">
    <location>
        <begin position="105"/>
        <end position="119"/>
    </location>
</feature>